<keyword evidence="2" id="KW-0472">Membrane</keyword>
<accession>A0A7N0V2I7</accession>
<protein>
    <recommendedName>
        <fullName evidence="5">DUF4408 domain-containing protein</fullName>
    </recommendedName>
</protein>
<keyword evidence="2" id="KW-1133">Transmembrane helix</keyword>
<feature type="region of interest" description="Disordered" evidence="1">
    <location>
        <begin position="104"/>
        <end position="136"/>
    </location>
</feature>
<dbReference type="OMA" id="WFEVDEL"/>
<dbReference type="PANTHER" id="PTHR33640:SF8">
    <property type="entry name" value="TRANSMEMBRANE PROTEIN"/>
    <property type="match status" value="1"/>
</dbReference>
<evidence type="ECO:0000313" key="3">
    <source>
        <dbReference type="EnsemblPlants" id="Kaladp0099s0054.1.v1.1.CDS.1"/>
    </source>
</evidence>
<reference evidence="3" key="1">
    <citation type="submission" date="2021-01" db="UniProtKB">
        <authorList>
            <consortium name="EnsemblPlants"/>
        </authorList>
    </citation>
    <scope>IDENTIFICATION</scope>
</reference>
<evidence type="ECO:0000256" key="1">
    <source>
        <dbReference type="SAM" id="MobiDB-lite"/>
    </source>
</evidence>
<keyword evidence="4" id="KW-1185">Reference proteome</keyword>
<feature type="transmembrane region" description="Helical" evidence="2">
    <location>
        <begin position="27"/>
        <end position="44"/>
    </location>
</feature>
<keyword evidence="2" id="KW-0812">Transmembrane</keyword>
<proteinExistence type="predicted"/>
<feature type="compositionally biased region" description="Low complexity" evidence="1">
    <location>
        <begin position="127"/>
        <end position="136"/>
    </location>
</feature>
<dbReference type="Proteomes" id="UP000594263">
    <property type="component" value="Unplaced"/>
</dbReference>
<evidence type="ECO:0000313" key="4">
    <source>
        <dbReference type="Proteomes" id="UP000594263"/>
    </source>
</evidence>
<dbReference type="Gramene" id="Kaladp0099s0054.1.v1.1">
    <property type="protein sequence ID" value="Kaladp0099s0054.1.v1.1.CDS.1"/>
    <property type="gene ID" value="Kaladp0099s0054.v1.1"/>
</dbReference>
<dbReference type="EnsemblPlants" id="Kaladp0099s0054.1.v1.1">
    <property type="protein sequence ID" value="Kaladp0099s0054.1.v1.1.CDS.1"/>
    <property type="gene ID" value="Kaladp0099s0054.v1.1"/>
</dbReference>
<dbReference type="AlphaFoldDB" id="A0A7N0V2I7"/>
<evidence type="ECO:0000256" key="2">
    <source>
        <dbReference type="SAM" id="Phobius"/>
    </source>
</evidence>
<feature type="transmembrane region" description="Helical" evidence="2">
    <location>
        <begin position="64"/>
        <end position="83"/>
    </location>
</feature>
<evidence type="ECO:0008006" key="5">
    <source>
        <dbReference type="Google" id="ProtNLM"/>
    </source>
</evidence>
<name>A0A7N0V2I7_KALFE</name>
<organism evidence="3 4">
    <name type="scientific">Kalanchoe fedtschenkoi</name>
    <name type="common">Lavender scallops</name>
    <name type="synonym">South American air plant</name>
    <dbReference type="NCBI Taxonomy" id="63787"/>
    <lineage>
        <taxon>Eukaryota</taxon>
        <taxon>Viridiplantae</taxon>
        <taxon>Streptophyta</taxon>
        <taxon>Embryophyta</taxon>
        <taxon>Tracheophyta</taxon>
        <taxon>Spermatophyta</taxon>
        <taxon>Magnoliopsida</taxon>
        <taxon>eudicotyledons</taxon>
        <taxon>Gunneridae</taxon>
        <taxon>Pentapetalae</taxon>
        <taxon>Saxifragales</taxon>
        <taxon>Crassulaceae</taxon>
        <taxon>Kalanchoe</taxon>
    </lineage>
</organism>
<dbReference type="PANTHER" id="PTHR33640">
    <property type="entry name" value="TRANSMEMBRANE PROTEIN"/>
    <property type="match status" value="1"/>
</dbReference>
<sequence length="227" mass="25564">MEFWKPANVKAEQSTGIRFYSYKVRKLVKLLEILSALILVLWSSTRLPVAVKLLAESAKQLCALLLSTPSVFLIGNAIVVALVGSFQSSPGPNPDPYEEFVERSRRMTQTQSHEVELEKQSEEEDSSSAAAAATVPESVDVSEVSKVKRYRRTQSESVVLVRPDVRKELRRSRTGDVGMEGKLAWEKRSEVVDDLSGDEFRRRVEAFIAKQQRFLRDENTAPVLLSH</sequence>